<keyword evidence="1" id="KW-0732">Signal</keyword>
<sequence length="257" mass="26176">MLLTMKSAALVLALVASAFAEDVEPSFPGNAVPPAVTPAPKGPQPGAAQVAGPLTIHVTNSFGAGLYVSFGHNAGSPTAINNPQNGPLGTATQGVYPTNWAGRIAIGKDSDPAVIGRGSLIEASFDTLNGVYTPFVDVSYVQGYTIPITCSCAGSVITGCNKPLFNDGITCANEGPGPICYNPLSNSGQAEGSAAAPFFEPCQGVAYTYPNDSTAGAYCESNLINCCVGSTCPADPKQHSKRELIGGHEKRVPADAV</sequence>
<accession>A0A2K9YD91</accession>
<reference evidence="2" key="1">
    <citation type="submission" date="2017-12" db="EMBL/GenBank/DDBJ databases">
        <title>Genome Sequencing Reveals a Rich Biosynthetic Potential.</title>
        <authorList>
            <person name="Bertrand R.L."/>
            <person name="Abdel-Hameed M.E."/>
            <person name="Sorensen J.L."/>
        </authorList>
    </citation>
    <scope>NUCLEOTIDE SEQUENCE</scope>
</reference>
<organism evidence="2">
    <name type="scientific">Cladonia uncialis subsp. uncialis</name>
    <dbReference type="NCBI Taxonomy" id="180999"/>
    <lineage>
        <taxon>Eukaryota</taxon>
        <taxon>Fungi</taxon>
        <taxon>Dikarya</taxon>
        <taxon>Ascomycota</taxon>
        <taxon>Pezizomycotina</taxon>
        <taxon>Lecanoromycetes</taxon>
        <taxon>OSLEUM clade</taxon>
        <taxon>Lecanoromycetidae</taxon>
        <taxon>Lecanorales</taxon>
        <taxon>Lecanorineae</taxon>
        <taxon>Cladoniaceae</taxon>
        <taxon>Cladonia</taxon>
    </lineage>
</organism>
<feature type="signal peptide" evidence="1">
    <location>
        <begin position="1"/>
        <end position="20"/>
    </location>
</feature>
<evidence type="ECO:0008006" key="3">
    <source>
        <dbReference type="Google" id="ProtNLM"/>
    </source>
</evidence>
<protein>
    <recommendedName>
        <fullName evidence="3">Thaumatin-like protein</fullName>
    </recommendedName>
</protein>
<name>A0A2K9YD91_CLAUC</name>
<evidence type="ECO:0000313" key="2">
    <source>
        <dbReference type="EMBL" id="AUW30816.1"/>
    </source>
</evidence>
<dbReference type="EMBL" id="MG777475">
    <property type="protein sequence ID" value="AUW30816.1"/>
    <property type="molecule type" value="Genomic_DNA"/>
</dbReference>
<proteinExistence type="predicted"/>
<evidence type="ECO:0000256" key="1">
    <source>
        <dbReference type="SAM" id="SignalP"/>
    </source>
</evidence>
<dbReference type="InterPro" id="IPR037176">
    <property type="entry name" value="Osmotin/thaumatin-like_sf"/>
</dbReference>
<dbReference type="AlphaFoldDB" id="A0A2K9YD91"/>
<feature type="chain" id="PRO_5014869112" description="Thaumatin-like protein" evidence="1">
    <location>
        <begin position="21"/>
        <end position="257"/>
    </location>
</feature>
<dbReference type="SUPFAM" id="SSF49870">
    <property type="entry name" value="Osmotin, thaumatin-like protein"/>
    <property type="match status" value="1"/>
</dbReference>